<dbReference type="PIRSF" id="PIRSF006324">
    <property type="entry name" value="LeuE"/>
    <property type="match status" value="1"/>
</dbReference>
<dbReference type="GO" id="GO:0005886">
    <property type="term" value="C:plasma membrane"/>
    <property type="evidence" value="ECO:0007669"/>
    <property type="project" value="UniProtKB-SubCell"/>
</dbReference>
<evidence type="ECO:0000256" key="3">
    <source>
        <dbReference type="ARBA" id="ARBA00022475"/>
    </source>
</evidence>
<dbReference type="InterPro" id="IPR001123">
    <property type="entry name" value="LeuE-type"/>
</dbReference>
<feature type="transmembrane region" description="Helical" evidence="7">
    <location>
        <begin position="148"/>
        <end position="168"/>
    </location>
</feature>
<dbReference type="Proteomes" id="UP000252255">
    <property type="component" value="Unassembled WGS sequence"/>
</dbReference>
<comment type="similarity">
    <text evidence="2">Belongs to the Rht family.</text>
</comment>
<dbReference type="EMBL" id="JPWI01000005">
    <property type="protein sequence ID" value="RCK46222.1"/>
    <property type="molecule type" value="Genomic_DNA"/>
</dbReference>
<evidence type="ECO:0008006" key="10">
    <source>
        <dbReference type="Google" id="ProtNLM"/>
    </source>
</evidence>
<keyword evidence="5 7" id="KW-1133">Transmembrane helix</keyword>
<dbReference type="AlphaFoldDB" id="A0A367X0M6"/>
<evidence type="ECO:0000256" key="6">
    <source>
        <dbReference type="ARBA" id="ARBA00023136"/>
    </source>
</evidence>
<evidence type="ECO:0000313" key="9">
    <source>
        <dbReference type="Proteomes" id="UP000252255"/>
    </source>
</evidence>
<dbReference type="GO" id="GO:0042970">
    <property type="term" value="F:homoserine transmembrane transporter activity"/>
    <property type="evidence" value="ECO:0007669"/>
    <property type="project" value="TreeGrafter"/>
</dbReference>
<dbReference type="PANTHER" id="PTHR30086:SF14">
    <property type="entry name" value="HOMOSERINE_HOMOSERINE LACTONE EFFLUX PROTEIN"/>
    <property type="match status" value="1"/>
</dbReference>
<keyword evidence="6 7" id="KW-0472">Membrane</keyword>
<keyword evidence="3" id="KW-1003">Cell membrane</keyword>
<evidence type="ECO:0000256" key="7">
    <source>
        <dbReference type="SAM" id="Phobius"/>
    </source>
</evidence>
<protein>
    <recommendedName>
        <fullName evidence="10">Lysine transporter LysE</fullName>
    </recommendedName>
</protein>
<evidence type="ECO:0000256" key="1">
    <source>
        <dbReference type="ARBA" id="ARBA00004651"/>
    </source>
</evidence>
<evidence type="ECO:0000313" key="8">
    <source>
        <dbReference type="EMBL" id="RCK46222.1"/>
    </source>
</evidence>
<feature type="transmembrane region" description="Helical" evidence="7">
    <location>
        <begin position="71"/>
        <end position="88"/>
    </location>
</feature>
<organism evidence="8 9">
    <name type="scientific">Thalassospira profundimaris</name>
    <dbReference type="NCBI Taxonomy" id="502049"/>
    <lineage>
        <taxon>Bacteria</taxon>
        <taxon>Pseudomonadati</taxon>
        <taxon>Pseudomonadota</taxon>
        <taxon>Alphaproteobacteria</taxon>
        <taxon>Rhodospirillales</taxon>
        <taxon>Thalassospiraceae</taxon>
        <taxon>Thalassospira</taxon>
    </lineage>
</organism>
<dbReference type="OrthoDB" id="9804822at2"/>
<dbReference type="Pfam" id="PF01810">
    <property type="entry name" value="LysE"/>
    <property type="match status" value="1"/>
</dbReference>
<feature type="transmembrane region" description="Helical" evidence="7">
    <location>
        <begin position="6"/>
        <end position="28"/>
    </location>
</feature>
<keyword evidence="4 7" id="KW-0812">Transmembrane</keyword>
<reference evidence="8 9" key="1">
    <citation type="submission" date="2014-07" db="EMBL/GenBank/DDBJ databases">
        <title>Draft genome sequence of Thalassospira profundimaris PR54-5.</title>
        <authorList>
            <person name="Lai Q."/>
            <person name="Shao Z."/>
        </authorList>
    </citation>
    <scope>NUCLEOTIDE SEQUENCE [LARGE SCALE GENOMIC DNA]</scope>
    <source>
        <strain evidence="8 9">PR54-5</strain>
    </source>
</reference>
<sequence>MTIDQFALYFLAVFIATLTPGPAIMLGITNSIRHGVRASVIGAFGCVTGTGLMGLLSALGLGALIMTSGTLFMIIHYVGAAYLIWLGIKFWRESRLPAVENAITNSPKRTPGALRLYVQGFIVSASNPKAIAFFTALFPLFIDHDAPLASQFAIMDTTFVVMSFSSIVGYSMFAARSRKFLTGNGKKWFQRISGSIFVSFGIGLAASAR</sequence>
<gene>
    <name evidence="8" type="ORF">TH30_10435</name>
</gene>
<dbReference type="PANTHER" id="PTHR30086">
    <property type="entry name" value="ARGININE EXPORTER PROTEIN ARGO"/>
    <property type="match status" value="1"/>
</dbReference>
<proteinExistence type="inferred from homology"/>
<comment type="subcellular location">
    <subcellularLocation>
        <location evidence="1">Cell membrane</location>
        <topology evidence="1">Multi-pass membrane protein</topology>
    </subcellularLocation>
</comment>
<dbReference type="RefSeq" id="WP_114097962.1">
    <property type="nucleotide sequence ID" value="NZ_JPWI01000005.1"/>
</dbReference>
<accession>A0A367X0M6</accession>
<feature type="transmembrane region" description="Helical" evidence="7">
    <location>
        <begin position="116"/>
        <end position="142"/>
    </location>
</feature>
<evidence type="ECO:0000256" key="2">
    <source>
        <dbReference type="ARBA" id="ARBA00007928"/>
    </source>
</evidence>
<evidence type="ECO:0000256" key="4">
    <source>
        <dbReference type="ARBA" id="ARBA00022692"/>
    </source>
</evidence>
<feature type="transmembrane region" description="Helical" evidence="7">
    <location>
        <begin position="40"/>
        <end position="65"/>
    </location>
</feature>
<name>A0A367X0M6_9PROT</name>
<evidence type="ECO:0000256" key="5">
    <source>
        <dbReference type="ARBA" id="ARBA00022989"/>
    </source>
</evidence>
<comment type="caution">
    <text evidence="8">The sequence shown here is derived from an EMBL/GenBank/DDBJ whole genome shotgun (WGS) entry which is preliminary data.</text>
</comment>